<evidence type="ECO:0000313" key="2">
    <source>
        <dbReference type="EMBL" id="RWR99906.1"/>
    </source>
</evidence>
<dbReference type="GO" id="GO:0004197">
    <property type="term" value="F:cysteine-type endopeptidase activity"/>
    <property type="evidence" value="ECO:0007669"/>
    <property type="project" value="InterPro"/>
</dbReference>
<dbReference type="SUPFAM" id="SSF52129">
    <property type="entry name" value="Caspase-like"/>
    <property type="match status" value="1"/>
</dbReference>
<dbReference type="InterPro" id="IPR002138">
    <property type="entry name" value="Pept_C14_p10"/>
</dbReference>
<name>A0A443QA40_9ACAR</name>
<dbReference type="Gene3D" id="3.30.70.1470">
    <property type="entry name" value="Caspase-like"/>
    <property type="match status" value="1"/>
</dbReference>
<keyword evidence="3" id="KW-1185">Reference proteome</keyword>
<feature type="domain" description="Caspase family p10" evidence="1">
    <location>
        <begin position="29"/>
        <end position="84"/>
    </location>
</feature>
<accession>A0A443QA40</accession>
<protein>
    <recommendedName>
        <fullName evidence="1">Caspase family p10 domain-containing protein</fullName>
    </recommendedName>
</protein>
<dbReference type="GO" id="GO:0006508">
    <property type="term" value="P:proteolysis"/>
    <property type="evidence" value="ECO:0007669"/>
    <property type="project" value="InterPro"/>
</dbReference>
<reference evidence="2 3" key="1">
    <citation type="journal article" date="2018" name="Gigascience">
        <title>Genomes of trombidid mites reveal novel predicted allergens and laterally-transferred genes associated with secondary metabolism.</title>
        <authorList>
            <person name="Dong X."/>
            <person name="Chaisiri K."/>
            <person name="Xia D."/>
            <person name="Armstrong S.D."/>
            <person name="Fang Y."/>
            <person name="Donnelly M.J."/>
            <person name="Kadowaki T."/>
            <person name="McGarry J.W."/>
            <person name="Darby A.C."/>
            <person name="Makepeace B.L."/>
        </authorList>
    </citation>
    <scope>NUCLEOTIDE SEQUENCE [LARGE SCALE GENOMIC DNA]</scope>
    <source>
        <strain evidence="2">UoL-UT</strain>
    </source>
</reference>
<sequence length="84" mass="9410">YPPVNEENVKTGFIEIGNGLLVVENVVRDMIKMWSTVDGIVPYRTECGSYFISSLCDAITEHKATKDVLEILQSTSESRSLQSR</sequence>
<evidence type="ECO:0000313" key="3">
    <source>
        <dbReference type="Proteomes" id="UP000288716"/>
    </source>
</evidence>
<dbReference type="EMBL" id="NCKV01061664">
    <property type="protein sequence ID" value="RWR99906.1"/>
    <property type="molecule type" value="Genomic_DNA"/>
</dbReference>
<dbReference type="Proteomes" id="UP000288716">
    <property type="component" value="Unassembled WGS sequence"/>
</dbReference>
<dbReference type="OrthoDB" id="6114029at2759"/>
<dbReference type="PROSITE" id="PS50207">
    <property type="entry name" value="CASPASE_P10"/>
    <property type="match status" value="1"/>
</dbReference>
<dbReference type="InterPro" id="IPR029030">
    <property type="entry name" value="Caspase-like_dom_sf"/>
</dbReference>
<proteinExistence type="predicted"/>
<comment type="caution">
    <text evidence="2">The sequence shown here is derived from an EMBL/GenBank/DDBJ whole genome shotgun (WGS) entry which is preliminary data.</text>
</comment>
<organism evidence="2 3">
    <name type="scientific">Leptotrombidium deliense</name>
    <dbReference type="NCBI Taxonomy" id="299467"/>
    <lineage>
        <taxon>Eukaryota</taxon>
        <taxon>Metazoa</taxon>
        <taxon>Ecdysozoa</taxon>
        <taxon>Arthropoda</taxon>
        <taxon>Chelicerata</taxon>
        <taxon>Arachnida</taxon>
        <taxon>Acari</taxon>
        <taxon>Acariformes</taxon>
        <taxon>Trombidiformes</taxon>
        <taxon>Prostigmata</taxon>
        <taxon>Anystina</taxon>
        <taxon>Parasitengona</taxon>
        <taxon>Trombiculoidea</taxon>
        <taxon>Trombiculidae</taxon>
        <taxon>Leptotrombidium</taxon>
    </lineage>
</organism>
<feature type="non-terminal residue" evidence="2">
    <location>
        <position position="1"/>
    </location>
</feature>
<evidence type="ECO:0000259" key="1">
    <source>
        <dbReference type="PROSITE" id="PS50207"/>
    </source>
</evidence>
<dbReference type="AlphaFoldDB" id="A0A443QA40"/>
<gene>
    <name evidence="2" type="ORF">B4U80_14811</name>
</gene>
<dbReference type="VEuPathDB" id="VectorBase:LDEU014521"/>
<dbReference type="InterPro" id="IPR011600">
    <property type="entry name" value="Pept_C14_caspase"/>
</dbReference>
<dbReference type="Pfam" id="PF00656">
    <property type="entry name" value="Peptidase_C14"/>
    <property type="match status" value="1"/>
</dbReference>